<reference evidence="2 3" key="1">
    <citation type="journal article" date="2016" name="Nat. Commun.">
        <title>Thousands of microbial genomes shed light on interconnected biogeochemical processes in an aquifer system.</title>
        <authorList>
            <person name="Anantharaman K."/>
            <person name="Brown C.T."/>
            <person name="Hug L.A."/>
            <person name="Sharon I."/>
            <person name="Castelle C.J."/>
            <person name="Probst A.J."/>
            <person name="Thomas B.C."/>
            <person name="Singh A."/>
            <person name="Wilkins M.J."/>
            <person name="Karaoz U."/>
            <person name="Brodie E.L."/>
            <person name="Williams K.H."/>
            <person name="Hubbard S.S."/>
            <person name="Banfield J.F."/>
        </authorList>
    </citation>
    <scope>NUCLEOTIDE SEQUENCE [LARGE SCALE GENOMIC DNA]</scope>
</reference>
<sequence>MKQWEDIWDDAAGAIVILAIAAGLIVAAKVFPVWREFVVTIVPWALAITAVFVGILYFRSKILPQWQERTEERRNEEEKRRVAAEEYLVQSKKESFALYKQLRSEITDTKEYKLWRRRVLERYKGECAVCHTTENIEVDHRYKSFYKILEENRIHSVIDAYECQELWEVNNGSALCKKHHSQTKSHRYRSRLEIEPLRIR</sequence>
<comment type="caution">
    <text evidence="2">The sequence shown here is derived from an EMBL/GenBank/DDBJ whole genome shotgun (WGS) entry which is preliminary data.</text>
</comment>
<evidence type="ECO:0000256" key="1">
    <source>
        <dbReference type="SAM" id="Phobius"/>
    </source>
</evidence>
<organism evidence="2 3">
    <name type="scientific">Candidatus Wildermuthbacteria bacterium RIFCSPLOWO2_01_FULL_47_18</name>
    <dbReference type="NCBI Taxonomy" id="1802460"/>
    <lineage>
        <taxon>Bacteria</taxon>
        <taxon>Candidatus Wildermuthiibacteriota</taxon>
    </lineage>
</organism>
<keyword evidence="1" id="KW-0472">Membrane</keyword>
<accession>A0A1G2RGZ7</accession>
<protein>
    <submittedName>
        <fullName evidence="2">Uncharacterized protein</fullName>
    </submittedName>
</protein>
<dbReference type="AlphaFoldDB" id="A0A1G2RGZ7"/>
<dbReference type="EMBL" id="MHUF01000024">
    <property type="protein sequence ID" value="OHA72105.1"/>
    <property type="molecule type" value="Genomic_DNA"/>
</dbReference>
<proteinExistence type="predicted"/>
<keyword evidence="1" id="KW-1133">Transmembrane helix</keyword>
<gene>
    <name evidence="2" type="ORF">A3A27_02130</name>
</gene>
<name>A0A1G2RGZ7_9BACT</name>
<dbReference type="Proteomes" id="UP000177287">
    <property type="component" value="Unassembled WGS sequence"/>
</dbReference>
<feature type="transmembrane region" description="Helical" evidence="1">
    <location>
        <begin position="12"/>
        <end position="31"/>
    </location>
</feature>
<evidence type="ECO:0000313" key="3">
    <source>
        <dbReference type="Proteomes" id="UP000177287"/>
    </source>
</evidence>
<evidence type="ECO:0000313" key="2">
    <source>
        <dbReference type="EMBL" id="OHA72105.1"/>
    </source>
</evidence>
<keyword evidence="1" id="KW-0812">Transmembrane</keyword>
<feature type="transmembrane region" description="Helical" evidence="1">
    <location>
        <begin position="37"/>
        <end position="58"/>
    </location>
</feature>